<sequence length="59" mass="6083">MTISQYSKKFAAIVPAIALGLGLAAGPAQAASTDQSSKLLTSSSFKTVQDGKARIIWVS</sequence>
<accession>A0ABW4S044</accession>
<name>A0ABW4S044_9ACTN</name>
<feature type="chain" id="PRO_5046519250" evidence="1">
    <location>
        <begin position="31"/>
        <end position="59"/>
    </location>
</feature>
<dbReference type="Proteomes" id="UP001597326">
    <property type="component" value="Unassembled WGS sequence"/>
</dbReference>
<dbReference type="RefSeq" id="WP_343875581.1">
    <property type="nucleotide sequence ID" value="NZ_BAAAIX010000033.1"/>
</dbReference>
<gene>
    <name evidence="2" type="ORF">ACFSCS_13960</name>
</gene>
<feature type="signal peptide" evidence="1">
    <location>
        <begin position="1"/>
        <end position="30"/>
    </location>
</feature>
<keyword evidence="1" id="KW-0732">Signal</keyword>
<protein>
    <submittedName>
        <fullName evidence="2">Uncharacterized protein</fullName>
    </submittedName>
</protein>
<dbReference type="EMBL" id="JBHUFZ010000032">
    <property type="protein sequence ID" value="MFD1891278.1"/>
    <property type="molecule type" value="Genomic_DNA"/>
</dbReference>
<organism evidence="2 3">
    <name type="scientific">Luteococcus peritonei</name>
    <dbReference type="NCBI Taxonomy" id="88874"/>
    <lineage>
        <taxon>Bacteria</taxon>
        <taxon>Bacillati</taxon>
        <taxon>Actinomycetota</taxon>
        <taxon>Actinomycetes</taxon>
        <taxon>Propionibacteriales</taxon>
        <taxon>Propionibacteriaceae</taxon>
        <taxon>Luteococcus</taxon>
    </lineage>
</organism>
<evidence type="ECO:0000313" key="2">
    <source>
        <dbReference type="EMBL" id="MFD1891278.1"/>
    </source>
</evidence>
<reference evidence="3" key="1">
    <citation type="journal article" date="2019" name="Int. J. Syst. Evol. Microbiol.">
        <title>The Global Catalogue of Microorganisms (GCM) 10K type strain sequencing project: providing services to taxonomists for standard genome sequencing and annotation.</title>
        <authorList>
            <consortium name="The Broad Institute Genomics Platform"/>
            <consortium name="The Broad Institute Genome Sequencing Center for Infectious Disease"/>
            <person name="Wu L."/>
            <person name="Ma J."/>
        </authorList>
    </citation>
    <scope>NUCLEOTIDE SEQUENCE [LARGE SCALE GENOMIC DNA]</scope>
    <source>
        <strain evidence="3">CAIM 431</strain>
    </source>
</reference>
<evidence type="ECO:0000256" key="1">
    <source>
        <dbReference type="SAM" id="SignalP"/>
    </source>
</evidence>
<keyword evidence="3" id="KW-1185">Reference proteome</keyword>
<comment type="caution">
    <text evidence="2">The sequence shown here is derived from an EMBL/GenBank/DDBJ whole genome shotgun (WGS) entry which is preliminary data.</text>
</comment>
<proteinExistence type="predicted"/>
<evidence type="ECO:0000313" key="3">
    <source>
        <dbReference type="Proteomes" id="UP001597326"/>
    </source>
</evidence>